<comment type="caution">
    <text evidence="1">The sequence shown here is derived from an EMBL/GenBank/DDBJ whole genome shotgun (WGS) entry which is preliminary data.</text>
</comment>
<keyword evidence="2" id="KW-1185">Reference proteome</keyword>
<dbReference type="AlphaFoldDB" id="A0AAD7BAC3"/>
<gene>
    <name evidence="1" type="ORF">FB45DRAFT_1036004</name>
</gene>
<name>A0AAD7BAC3_9AGAR</name>
<proteinExistence type="predicted"/>
<organism evidence="1 2">
    <name type="scientific">Roridomyces roridus</name>
    <dbReference type="NCBI Taxonomy" id="1738132"/>
    <lineage>
        <taxon>Eukaryota</taxon>
        <taxon>Fungi</taxon>
        <taxon>Dikarya</taxon>
        <taxon>Basidiomycota</taxon>
        <taxon>Agaricomycotina</taxon>
        <taxon>Agaricomycetes</taxon>
        <taxon>Agaricomycetidae</taxon>
        <taxon>Agaricales</taxon>
        <taxon>Marasmiineae</taxon>
        <taxon>Mycenaceae</taxon>
        <taxon>Roridomyces</taxon>
    </lineage>
</organism>
<accession>A0AAD7BAC3</accession>
<evidence type="ECO:0000313" key="1">
    <source>
        <dbReference type="EMBL" id="KAJ7614535.1"/>
    </source>
</evidence>
<dbReference type="EMBL" id="JARKIF010000026">
    <property type="protein sequence ID" value="KAJ7614535.1"/>
    <property type="molecule type" value="Genomic_DNA"/>
</dbReference>
<sequence length="496" mass="55167">MFPTSLDRYKHFCAAVEKDEGQAMSVLDLYITRVLVKEPDLREVCQNLGDSVHKGLLTLNLGVPISDEIWEDPQALLLPETLINATAAGKGRTKARTRQLPDVAPTLDSLLPRNPSFGIVAAVVREALAQQREEHSHATPANPDTVYRRLLQALHPTTGGTPGYHDPDHMNPIRAKLQGFKLLRDVLPFELLTTKTGMSSLLAFMSMGQGYATQQFLGQIKQRAGRMHFQKLQDCVDTFESEEAKQQNLLVKTKFDNMNIYGTANTLYSVHPSISIPGTRKRRTLTIREKFEPMFDAKLQGSYSALLGTLSGKDPSTSDAPRVRWDSVLHWIVKSGLVGFASGLGALQFANNLVLAGVASPPSPDDMAQWIHLHKGYGAFRGLQLLGFNLPRNASPSSVRAAFICVYAWLDHHLSEKDKDLVDFGAIFVEQLLCKIGRWQCIFAAKCGKEDLAERARKEFEKTVGWKAGENESNYDKWPIPPCVDRSVFKAIIDAR</sequence>
<dbReference type="Proteomes" id="UP001221142">
    <property type="component" value="Unassembled WGS sequence"/>
</dbReference>
<protein>
    <submittedName>
        <fullName evidence="1">Uncharacterized protein</fullName>
    </submittedName>
</protein>
<reference evidence="1" key="1">
    <citation type="submission" date="2023-03" db="EMBL/GenBank/DDBJ databases">
        <title>Massive genome expansion in bonnet fungi (Mycena s.s.) driven by repeated elements and novel gene families across ecological guilds.</title>
        <authorList>
            <consortium name="Lawrence Berkeley National Laboratory"/>
            <person name="Harder C.B."/>
            <person name="Miyauchi S."/>
            <person name="Viragh M."/>
            <person name="Kuo A."/>
            <person name="Thoen E."/>
            <person name="Andreopoulos B."/>
            <person name="Lu D."/>
            <person name="Skrede I."/>
            <person name="Drula E."/>
            <person name="Henrissat B."/>
            <person name="Morin E."/>
            <person name="Kohler A."/>
            <person name="Barry K."/>
            <person name="LaButti K."/>
            <person name="Morin E."/>
            <person name="Salamov A."/>
            <person name="Lipzen A."/>
            <person name="Mereny Z."/>
            <person name="Hegedus B."/>
            <person name="Baldrian P."/>
            <person name="Stursova M."/>
            <person name="Weitz H."/>
            <person name="Taylor A."/>
            <person name="Grigoriev I.V."/>
            <person name="Nagy L.G."/>
            <person name="Martin F."/>
            <person name="Kauserud H."/>
        </authorList>
    </citation>
    <scope>NUCLEOTIDE SEQUENCE</scope>
    <source>
        <strain evidence="1">9284</strain>
    </source>
</reference>
<evidence type="ECO:0000313" key="2">
    <source>
        <dbReference type="Proteomes" id="UP001221142"/>
    </source>
</evidence>